<evidence type="ECO:0000313" key="1">
    <source>
        <dbReference type="EMBL" id="KAI4319725.1"/>
    </source>
</evidence>
<proteinExistence type="predicted"/>
<sequence>MGADYFLARSLSRVVLVSLLLVTGAATGRALRGISHSGWRYESCDVSLGSWVVDPGYPLYGAESCPFIENEFDCLGHGRPDHDYLRYRWQPSGCNLSRFNGWDFLDRMRGKKLMFVGDSLGLNQWQSLTCMIHAAVPAAKYVLTRVGDLSVFRFPEYNAEFSFSRNALLVDIVSTPTGRALKLDSILSAKFWQGADVLIFDSWHWWLHTGRKQPWDYIIDGGKIYKDLDRMVAYEKALHTWANWVEAAVDPQKTIIFFQGISPDHSNGTYWGKPPGTSCIGETKPILFSTYPGGLHPAEVVLQKVLSEMKKPVRLLPVTTLSQLRKDGHPSLYGYGGHRAPDCSHWCLPGVPDTWNVLLYDAII</sequence>
<gene>
    <name evidence="1" type="ORF">MLD38_033292</name>
</gene>
<organism evidence="1 2">
    <name type="scientific">Melastoma candidum</name>
    <dbReference type="NCBI Taxonomy" id="119954"/>
    <lineage>
        <taxon>Eukaryota</taxon>
        <taxon>Viridiplantae</taxon>
        <taxon>Streptophyta</taxon>
        <taxon>Embryophyta</taxon>
        <taxon>Tracheophyta</taxon>
        <taxon>Spermatophyta</taxon>
        <taxon>Magnoliopsida</taxon>
        <taxon>eudicotyledons</taxon>
        <taxon>Gunneridae</taxon>
        <taxon>Pentapetalae</taxon>
        <taxon>rosids</taxon>
        <taxon>malvids</taxon>
        <taxon>Myrtales</taxon>
        <taxon>Melastomataceae</taxon>
        <taxon>Melastomatoideae</taxon>
        <taxon>Melastomateae</taxon>
        <taxon>Melastoma</taxon>
    </lineage>
</organism>
<keyword evidence="2" id="KW-1185">Reference proteome</keyword>
<dbReference type="Proteomes" id="UP001057402">
    <property type="component" value="Chromosome 10"/>
</dbReference>
<comment type="caution">
    <text evidence="1">The sequence shown here is derived from an EMBL/GenBank/DDBJ whole genome shotgun (WGS) entry which is preliminary data.</text>
</comment>
<evidence type="ECO:0000313" key="2">
    <source>
        <dbReference type="Proteomes" id="UP001057402"/>
    </source>
</evidence>
<accession>A0ACB9M7K6</accession>
<protein>
    <submittedName>
        <fullName evidence="1">Uncharacterized protein</fullName>
    </submittedName>
</protein>
<name>A0ACB9M7K6_9MYRT</name>
<dbReference type="EMBL" id="CM042889">
    <property type="protein sequence ID" value="KAI4319725.1"/>
    <property type="molecule type" value="Genomic_DNA"/>
</dbReference>
<reference evidence="2" key="1">
    <citation type="journal article" date="2023" name="Front. Plant Sci.">
        <title>Chromosomal-level genome assembly of Melastoma candidum provides insights into trichome evolution.</title>
        <authorList>
            <person name="Zhong Y."/>
            <person name="Wu W."/>
            <person name="Sun C."/>
            <person name="Zou P."/>
            <person name="Liu Y."/>
            <person name="Dai S."/>
            <person name="Zhou R."/>
        </authorList>
    </citation>
    <scope>NUCLEOTIDE SEQUENCE [LARGE SCALE GENOMIC DNA]</scope>
</reference>